<feature type="region of interest" description="Disordered" evidence="1">
    <location>
        <begin position="94"/>
        <end position="157"/>
    </location>
</feature>
<name>A0A1M6E6R0_9RHOB</name>
<organism evidence="3 4">
    <name type="scientific">Wenxinia saemankumensis</name>
    <dbReference type="NCBI Taxonomy" id="1447782"/>
    <lineage>
        <taxon>Bacteria</taxon>
        <taxon>Pseudomonadati</taxon>
        <taxon>Pseudomonadota</taxon>
        <taxon>Alphaproteobacteria</taxon>
        <taxon>Rhodobacterales</taxon>
        <taxon>Roseobacteraceae</taxon>
        <taxon>Wenxinia</taxon>
    </lineage>
</organism>
<dbReference type="RefSeq" id="WP_073328851.1">
    <property type="nucleotide sequence ID" value="NZ_FQYO01000003.1"/>
</dbReference>
<proteinExistence type="predicted"/>
<keyword evidence="4" id="KW-1185">Reference proteome</keyword>
<evidence type="ECO:0000256" key="2">
    <source>
        <dbReference type="SAM" id="Phobius"/>
    </source>
</evidence>
<keyword evidence="2" id="KW-1133">Transmembrane helix</keyword>
<keyword evidence="2" id="KW-0812">Transmembrane</keyword>
<sequence>MDSDTPLARIWARDGGPRPTTPTPEDRLTDRQRRMAAARAPRPGRFEALWFGLGAILLMAGILAVRGVILAPVAALDQDVAPLSRSIGQMLRVQGPGASDLASGDPVAAPNQAAQGGPAPAADPGRADAVPDPSPAPVLTPGAGRVPATGRQAFRNR</sequence>
<keyword evidence="2" id="KW-0472">Membrane</keyword>
<protein>
    <submittedName>
        <fullName evidence="3">Uncharacterized protein</fullName>
    </submittedName>
</protein>
<dbReference type="AlphaFoldDB" id="A0A1M6E6R0"/>
<feature type="compositionally biased region" description="Low complexity" evidence="1">
    <location>
        <begin position="106"/>
        <end position="131"/>
    </location>
</feature>
<evidence type="ECO:0000256" key="1">
    <source>
        <dbReference type="SAM" id="MobiDB-lite"/>
    </source>
</evidence>
<reference evidence="3 4" key="1">
    <citation type="submission" date="2016-11" db="EMBL/GenBank/DDBJ databases">
        <authorList>
            <person name="Jaros S."/>
            <person name="Januszkiewicz K."/>
            <person name="Wedrychowicz H."/>
        </authorList>
    </citation>
    <scope>NUCLEOTIDE SEQUENCE [LARGE SCALE GENOMIC DNA]</scope>
    <source>
        <strain evidence="3 4">DSM 100565</strain>
    </source>
</reference>
<dbReference type="STRING" id="1447782.SAMN05444417_1840"/>
<gene>
    <name evidence="3" type="ORF">SAMN05444417_1840</name>
</gene>
<feature type="transmembrane region" description="Helical" evidence="2">
    <location>
        <begin position="49"/>
        <end position="76"/>
    </location>
</feature>
<dbReference type="Proteomes" id="UP000184292">
    <property type="component" value="Unassembled WGS sequence"/>
</dbReference>
<evidence type="ECO:0000313" key="3">
    <source>
        <dbReference type="EMBL" id="SHI81186.1"/>
    </source>
</evidence>
<feature type="region of interest" description="Disordered" evidence="1">
    <location>
        <begin position="1"/>
        <end position="31"/>
    </location>
</feature>
<accession>A0A1M6E6R0</accession>
<dbReference type="EMBL" id="FQYO01000003">
    <property type="protein sequence ID" value="SHI81186.1"/>
    <property type="molecule type" value="Genomic_DNA"/>
</dbReference>
<evidence type="ECO:0000313" key="4">
    <source>
        <dbReference type="Proteomes" id="UP000184292"/>
    </source>
</evidence>